<dbReference type="Pfam" id="PF07975">
    <property type="entry name" value="C1_4"/>
    <property type="match status" value="1"/>
</dbReference>
<feature type="zinc finger region" description="C4-type" evidence="12">
    <location>
        <begin position="284"/>
        <end position="301"/>
    </location>
</feature>
<dbReference type="SUPFAM" id="SSF57889">
    <property type="entry name" value="Cysteine-rich domain"/>
    <property type="match status" value="1"/>
</dbReference>
<evidence type="ECO:0000256" key="7">
    <source>
        <dbReference type="ARBA" id="ARBA00023015"/>
    </source>
</evidence>
<dbReference type="SUPFAM" id="SSF53300">
    <property type="entry name" value="vWA-like"/>
    <property type="match status" value="1"/>
</dbReference>
<comment type="similarity">
    <text evidence="2 11">Belongs to the GTF2H2 family.</text>
</comment>
<evidence type="ECO:0000313" key="14">
    <source>
        <dbReference type="EMBL" id="CAD7642086.1"/>
    </source>
</evidence>
<keyword evidence="3 11" id="KW-0479">Metal-binding</keyword>
<evidence type="ECO:0000259" key="13">
    <source>
        <dbReference type="PROSITE" id="PS50234"/>
    </source>
</evidence>
<dbReference type="Gene3D" id="3.30.40.10">
    <property type="entry name" value="Zinc/RING finger domain, C3HC4 (zinc finger)"/>
    <property type="match status" value="1"/>
</dbReference>
<evidence type="ECO:0000256" key="9">
    <source>
        <dbReference type="ARBA" id="ARBA00023204"/>
    </source>
</evidence>
<dbReference type="NCBIfam" id="TIGR00622">
    <property type="entry name" value="ssl1"/>
    <property type="match status" value="1"/>
</dbReference>
<dbReference type="AlphaFoldDB" id="A0A7R9LIG2"/>
<evidence type="ECO:0000256" key="1">
    <source>
        <dbReference type="ARBA" id="ARBA00004123"/>
    </source>
</evidence>
<dbReference type="InterPro" id="IPR002035">
    <property type="entry name" value="VWF_A"/>
</dbReference>
<sequence>MDTEEDNRGYRWETEYEKTWEAIRETEDGLIEPVVNDLVNRAKRKRMAGRKNLRLGMMRHLFIVVDMSSAMTQTDLRPNRLKCTTKVLELFVNEFLDENPISHLAITMTRNKRAEKLTELSANVKSHLDAIHKLSETPCLGEPSLQNALELAMKTLKHMPAHTSKEVLILMASLTTCDPNDINQTIESLCQQNIRCSVIGLAAEIRICRFLAKKTKGIYDVVLDESHYKELLFQHMDPPASTLTESSLMRMGFPTYMNEGRTHASMCVCHLNNNTNFSTSGYLCPQCHSKYCELPVECQVCGLTLVSPAHLARSYHHLFPVDMYKEVTPEESINGQCYGCNKEMVSNGGAQCEQCQHMFCIDCDVFIHETLHLCPGCVTTQ</sequence>
<dbReference type="CDD" id="cd01453">
    <property type="entry name" value="vWA_transcription_factor_IIH_type"/>
    <property type="match status" value="1"/>
</dbReference>
<keyword evidence="9" id="KW-0234">DNA repair</keyword>
<dbReference type="PIRSF" id="PIRSF015919">
    <property type="entry name" value="TFIIH_SSL1"/>
    <property type="match status" value="1"/>
</dbReference>
<dbReference type="FunFam" id="3.40.50.410:FF:000015">
    <property type="entry name" value="General transcription factor IIH subunit 2"/>
    <property type="match status" value="1"/>
</dbReference>
<comment type="subcellular location">
    <subcellularLocation>
        <location evidence="1 11">Nucleus</location>
    </subcellularLocation>
</comment>
<evidence type="ECO:0000256" key="2">
    <source>
        <dbReference type="ARBA" id="ARBA00006092"/>
    </source>
</evidence>
<keyword evidence="8 11" id="KW-0804">Transcription</keyword>
<keyword evidence="6 11" id="KW-0862">Zinc</keyword>
<dbReference type="EMBL" id="CAJPVJ010000998">
    <property type="protein sequence ID" value="CAG2163844.1"/>
    <property type="molecule type" value="Genomic_DNA"/>
</dbReference>
<dbReference type="InterPro" id="IPR012170">
    <property type="entry name" value="TFIIH_SSL1/p44"/>
</dbReference>
<dbReference type="InterPro" id="IPR007198">
    <property type="entry name" value="Ssl1-like"/>
</dbReference>
<dbReference type="GO" id="GO:0008270">
    <property type="term" value="F:zinc ion binding"/>
    <property type="evidence" value="ECO:0007669"/>
    <property type="project" value="UniProtKB-UniRule"/>
</dbReference>
<feature type="domain" description="VWFA" evidence="13">
    <location>
        <begin position="60"/>
        <end position="251"/>
    </location>
</feature>
<keyword evidence="10 11" id="KW-0539">Nucleus</keyword>
<keyword evidence="15" id="KW-1185">Reference proteome</keyword>
<dbReference type="PANTHER" id="PTHR12695">
    <property type="entry name" value="GENERAL TRANSCRIPTION FACTOR IIH SUBUNIT 2"/>
    <property type="match status" value="1"/>
</dbReference>
<dbReference type="InterPro" id="IPR046349">
    <property type="entry name" value="C1-like_sf"/>
</dbReference>
<accession>A0A7R9LIG2</accession>
<dbReference type="InterPro" id="IPR004595">
    <property type="entry name" value="TFIIH_C1-like_dom"/>
</dbReference>
<dbReference type="GO" id="GO:0006351">
    <property type="term" value="P:DNA-templated transcription"/>
    <property type="evidence" value="ECO:0007669"/>
    <property type="project" value="InterPro"/>
</dbReference>
<evidence type="ECO:0000256" key="6">
    <source>
        <dbReference type="ARBA" id="ARBA00022833"/>
    </source>
</evidence>
<dbReference type="InterPro" id="IPR036465">
    <property type="entry name" value="vWFA_dom_sf"/>
</dbReference>
<keyword evidence="5" id="KW-0863">Zinc-finger</keyword>
<evidence type="ECO:0000256" key="10">
    <source>
        <dbReference type="ARBA" id="ARBA00023242"/>
    </source>
</evidence>
<dbReference type="PANTHER" id="PTHR12695:SF2">
    <property type="entry name" value="GENERAL TRANSCRIPTION FACTOR IIH SUBUNIT 2-RELATED"/>
    <property type="match status" value="1"/>
</dbReference>
<dbReference type="OrthoDB" id="284275at2759"/>
<evidence type="ECO:0000256" key="12">
    <source>
        <dbReference type="PIRSR" id="PIRSR015919-1"/>
    </source>
</evidence>
<protein>
    <recommendedName>
        <fullName evidence="11">General transcription factor IIH subunit</fullName>
    </recommendedName>
</protein>
<organism evidence="14">
    <name type="scientific">Oppiella nova</name>
    <dbReference type="NCBI Taxonomy" id="334625"/>
    <lineage>
        <taxon>Eukaryota</taxon>
        <taxon>Metazoa</taxon>
        <taxon>Ecdysozoa</taxon>
        <taxon>Arthropoda</taxon>
        <taxon>Chelicerata</taxon>
        <taxon>Arachnida</taxon>
        <taxon>Acari</taxon>
        <taxon>Acariformes</taxon>
        <taxon>Sarcoptiformes</taxon>
        <taxon>Oribatida</taxon>
        <taxon>Brachypylina</taxon>
        <taxon>Oppioidea</taxon>
        <taxon>Oppiidae</taxon>
        <taxon>Oppiella</taxon>
    </lineage>
</organism>
<proteinExistence type="inferred from homology"/>
<reference evidence="14" key="1">
    <citation type="submission" date="2020-11" db="EMBL/GenBank/DDBJ databases">
        <authorList>
            <person name="Tran Van P."/>
        </authorList>
    </citation>
    <scope>NUCLEOTIDE SEQUENCE</scope>
</reference>
<dbReference type="SMART" id="SM00327">
    <property type="entry name" value="VWA"/>
    <property type="match status" value="1"/>
</dbReference>
<keyword evidence="4" id="KW-0227">DNA damage</keyword>
<evidence type="ECO:0000256" key="3">
    <source>
        <dbReference type="ARBA" id="ARBA00022723"/>
    </source>
</evidence>
<dbReference type="GO" id="GO:0005675">
    <property type="term" value="C:transcription factor TFIIH holo complex"/>
    <property type="evidence" value="ECO:0007669"/>
    <property type="project" value="UniProtKB-UniRule"/>
</dbReference>
<dbReference type="Proteomes" id="UP000728032">
    <property type="component" value="Unassembled WGS sequence"/>
</dbReference>
<dbReference type="GO" id="GO:0006357">
    <property type="term" value="P:regulation of transcription by RNA polymerase II"/>
    <property type="evidence" value="ECO:0007669"/>
    <property type="project" value="TreeGrafter"/>
</dbReference>
<dbReference type="Gene3D" id="3.40.50.410">
    <property type="entry name" value="von Willebrand factor, type A domain"/>
    <property type="match status" value="1"/>
</dbReference>
<dbReference type="PROSITE" id="PS50234">
    <property type="entry name" value="VWFA"/>
    <property type="match status" value="1"/>
</dbReference>
<dbReference type="SMART" id="SM01047">
    <property type="entry name" value="C1_4"/>
    <property type="match status" value="1"/>
</dbReference>
<dbReference type="Pfam" id="PF04056">
    <property type="entry name" value="Ssl1"/>
    <property type="match status" value="1"/>
</dbReference>
<evidence type="ECO:0000313" key="15">
    <source>
        <dbReference type="Proteomes" id="UP000728032"/>
    </source>
</evidence>
<dbReference type="GO" id="GO:0006289">
    <property type="term" value="P:nucleotide-excision repair"/>
    <property type="evidence" value="ECO:0007669"/>
    <property type="project" value="UniProtKB-UniRule"/>
</dbReference>
<keyword evidence="7 11" id="KW-0805">Transcription regulation</keyword>
<evidence type="ECO:0000256" key="11">
    <source>
        <dbReference type="PIRNR" id="PIRNR015919"/>
    </source>
</evidence>
<dbReference type="InterPro" id="IPR013083">
    <property type="entry name" value="Znf_RING/FYVE/PHD"/>
</dbReference>
<evidence type="ECO:0000256" key="5">
    <source>
        <dbReference type="ARBA" id="ARBA00022771"/>
    </source>
</evidence>
<dbReference type="GO" id="GO:0000439">
    <property type="term" value="C:transcription factor TFIIH core complex"/>
    <property type="evidence" value="ECO:0007669"/>
    <property type="project" value="InterPro"/>
</dbReference>
<evidence type="ECO:0000256" key="8">
    <source>
        <dbReference type="ARBA" id="ARBA00023163"/>
    </source>
</evidence>
<dbReference type="EMBL" id="OC915823">
    <property type="protein sequence ID" value="CAD7642086.1"/>
    <property type="molecule type" value="Genomic_DNA"/>
</dbReference>
<evidence type="ECO:0000256" key="4">
    <source>
        <dbReference type="ARBA" id="ARBA00022763"/>
    </source>
</evidence>
<gene>
    <name evidence="14" type="ORF">ONB1V03_LOCUS3408</name>
</gene>
<name>A0A7R9LIG2_9ACAR</name>